<evidence type="ECO:0000313" key="2">
    <source>
        <dbReference type="Proteomes" id="UP000294656"/>
    </source>
</evidence>
<evidence type="ECO:0000313" key="1">
    <source>
        <dbReference type="EMBL" id="TDO96699.1"/>
    </source>
</evidence>
<dbReference type="OrthoDB" id="9762853at2"/>
<accession>A0A4R6M968</accession>
<reference evidence="1 2" key="1">
    <citation type="submission" date="2019-03" db="EMBL/GenBank/DDBJ databases">
        <title>Genomic Encyclopedia of Type Strains, Phase III (KMG-III): the genomes of soil and plant-associated and newly described type strains.</title>
        <authorList>
            <person name="Whitman W."/>
        </authorList>
    </citation>
    <scope>NUCLEOTIDE SEQUENCE [LARGE SCALE GENOMIC DNA]</scope>
    <source>
        <strain evidence="1 2">CECT 7378</strain>
    </source>
</reference>
<name>A0A4R6M968_9GAMM</name>
<comment type="caution">
    <text evidence="1">The sequence shown here is derived from an EMBL/GenBank/DDBJ whole genome shotgun (WGS) entry which is preliminary data.</text>
</comment>
<dbReference type="EMBL" id="SNXC01000013">
    <property type="protein sequence ID" value="TDO96699.1"/>
    <property type="molecule type" value="Genomic_DNA"/>
</dbReference>
<gene>
    <name evidence="1" type="ORF">DFP79_2462</name>
</gene>
<organism evidence="1 2">
    <name type="scientific">Marinomonas balearica</name>
    <dbReference type="NCBI Taxonomy" id="491947"/>
    <lineage>
        <taxon>Bacteria</taxon>
        <taxon>Pseudomonadati</taxon>
        <taxon>Pseudomonadota</taxon>
        <taxon>Gammaproteobacteria</taxon>
        <taxon>Oceanospirillales</taxon>
        <taxon>Oceanospirillaceae</taxon>
        <taxon>Marinomonas</taxon>
    </lineage>
</organism>
<dbReference type="RefSeq" id="WP_133504208.1">
    <property type="nucleotide sequence ID" value="NZ_SNXC01000013.1"/>
</dbReference>
<keyword evidence="2" id="KW-1185">Reference proteome</keyword>
<protein>
    <recommendedName>
        <fullName evidence="3">Baseplate J-like protein</fullName>
    </recommendedName>
</protein>
<dbReference type="Proteomes" id="UP000294656">
    <property type="component" value="Unassembled WGS sequence"/>
</dbReference>
<evidence type="ECO:0008006" key="3">
    <source>
        <dbReference type="Google" id="ProtNLM"/>
    </source>
</evidence>
<sequence length="1051" mass="116916">MSETIANIFTKKTLSRATAGVTQSKRQLDAMAASYYAIEERSFSQWMSYLREASKQVQYYDTQTHLVTDHWSSSLPTEIEALGLEALLKGDRVTDAITELASRPDIAVLLAFFTLMAYPKQQFTDFTELHKQHYYQDVLGFKPNGASLDQVNLVLSLSDSVKSMTLPAGTRFNGGSDVNDEPLIYQTLANAVINHAQVARMDTLSGIQSDQRVLTRHIHLDDGLALSEEGALTFGDKLKVNEGLTEQQSFSQVGFTLASPCLYLSGGKRVIKLAFERSENAEVTPLLLDEWFDIAVSTGTNIQALDSSLETPEAPAWSMQANVDDQGRHYDLVLTFSDQFPAITGLEGDLDSGVSPLPHLRFMLKAQKHTQANVLSKRIFNQLHIDIEVSELEGVIADNHNGALDTTGPIEPFGFQPLIGNRFTFTHPELLVKQISKACLTLNWLGRPQPLADYYKAYQDYRVNRLEDENSNWVMPLLLQSRSDSIDALASVAIFETDSNIVNNLDSRTMTFIKDDAEAYANGALYEWEDLPFTQEKASLWPKYYGLTLSENDFGHGDYSQVSQYIAYENAKILQGDSEQKTTQIMPPYTPQLDSIKVSYHSSTSISMSALSTHEPPLLQQIHPIGRPAIPQGSYVAFLPTIAESAYLYLGLKNVSTPSQVRLYFQIDPVDATNISDDYFADWRYLSTKGFQGIPSSALGAKSGEARILEDSTQQLLNSGVVSIELPELEPTLSGLDDGLLWLQLSIYNGNDEPVSYSKIRGVYCQGVLAELVDDGIDASHFTQPLPALSISDLVTADPQISEVLQPWPSFGASAKETDTQLSIRASERLRHKQRALTIWDYEHLVLNQFPEVYLARCYVPQASDKGAADIELMLVPVNYDSSILQPKLPLYMHDRIQTFIASVCPPDLDIKVRDPIYEEVTFDVALKIYSGFDIDSVVSSLSQKLIDYLTPWQNVAGNNLVQFRQSIHLTALAAMLEQDDAVDVVHYLKAAVTKGDITTRYDSDNNVITPSSESAILVPSRTQKIILVDQDVAIMTGVGKWRIELDFTVN</sequence>
<dbReference type="AlphaFoldDB" id="A0A4R6M968"/>
<proteinExistence type="predicted"/>